<keyword evidence="9 13" id="KW-1133">Transmembrane helix</keyword>
<gene>
    <name evidence="15" type="ORF">TRIHO_06000</name>
</gene>
<evidence type="ECO:0000256" key="2">
    <source>
        <dbReference type="ARBA" id="ARBA00004651"/>
    </source>
</evidence>
<dbReference type="RefSeq" id="WP_232367696.1">
    <property type="nucleotide sequence ID" value="NZ_LPUY01000012.1"/>
</dbReference>
<evidence type="ECO:0000313" key="15">
    <source>
        <dbReference type="EMBL" id="KUP94674.1"/>
    </source>
</evidence>
<evidence type="ECO:0000256" key="7">
    <source>
        <dbReference type="ARBA" id="ARBA00022723"/>
    </source>
</evidence>
<name>A0A132C290_9RHOB</name>
<keyword evidence="16" id="KW-1185">Reference proteome</keyword>
<keyword evidence="8" id="KW-0249">Electron transport</keyword>
<keyword evidence="6 13" id="KW-0812">Transmembrane</keyword>
<accession>A0A132C290</accession>
<evidence type="ECO:0000256" key="1">
    <source>
        <dbReference type="ARBA" id="ARBA00001970"/>
    </source>
</evidence>
<keyword evidence="10" id="KW-0408">Iron</keyword>
<comment type="similarity">
    <text evidence="12">Belongs to the cytochrome b561 family.</text>
</comment>
<keyword evidence="5" id="KW-0349">Heme</keyword>
<reference evidence="15 16" key="1">
    <citation type="submission" date="2015-12" db="EMBL/GenBank/DDBJ databases">
        <title>Genome sequence of the marine Rhodobacteraceae strain O3.65, Candidatus Tritonibacter horizontis.</title>
        <authorList>
            <person name="Poehlein A."/>
            <person name="Giebel H.A."/>
            <person name="Voget S."/>
            <person name="Brinkhoff T."/>
        </authorList>
    </citation>
    <scope>NUCLEOTIDE SEQUENCE [LARGE SCALE GENOMIC DNA]</scope>
    <source>
        <strain evidence="15 16">O3.65</strain>
    </source>
</reference>
<evidence type="ECO:0000259" key="14">
    <source>
        <dbReference type="Pfam" id="PF01292"/>
    </source>
</evidence>
<evidence type="ECO:0000313" key="16">
    <source>
        <dbReference type="Proteomes" id="UP000068382"/>
    </source>
</evidence>
<keyword evidence="4" id="KW-1003">Cell membrane</keyword>
<dbReference type="GO" id="GO:0020037">
    <property type="term" value="F:heme binding"/>
    <property type="evidence" value="ECO:0007669"/>
    <property type="project" value="TreeGrafter"/>
</dbReference>
<evidence type="ECO:0000256" key="11">
    <source>
        <dbReference type="ARBA" id="ARBA00023136"/>
    </source>
</evidence>
<organism evidence="15 16">
    <name type="scientific">Tritonibacter horizontis</name>
    <dbReference type="NCBI Taxonomy" id="1768241"/>
    <lineage>
        <taxon>Bacteria</taxon>
        <taxon>Pseudomonadati</taxon>
        <taxon>Pseudomonadota</taxon>
        <taxon>Alphaproteobacteria</taxon>
        <taxon>Rhodobacterales</taxon>
        <taxon>Paracoccaceae</taxon>
        <taxon>Tritonibacter</taxon>
    </lineage>
</organism>
<keyword evidence="7" id="KW-0479">Metal-binding</keyword>
<dbReference type="InterPro" id="IPR011577">
    <property type="entry name" value="Cyt_b561_bac/Ni-Hgenase"/>
</dbReference>
<evidence type="ECO:0000256" key="6">
    <source>
        <dbReference type="ARBA" id="ARBA00022692"/>
    </source>
</evidence>
<evidence type="ECO:0000256" key="4">
    <source>
        <dbReference type="ARBA" id="ARBA00022475"/>
    </source>
</evidence>
<dbReference type="Proteomes" id="UP000068382">
    <property type="component" value="Unassembled WGS sequence"/>
</dbReference>
<keyword evidence="11 13" id="KW-0472">Membrane</keyword>
<feature type="domain" description="Cytochrome b561 bacterial/Ni-hydrogenase" evidence="14">
    <location>
        <begin position="22"/>
        <end position="190"/>
    </location>
</feature>
<evidence type="ECO:0000256" key="13">
    <source>
        <dbReference type="SAM" id="Phobius"/>
    </source>
</evidence>
<sequence length="190" mass="21301">MMQNEVRRKSWNMRHLSDRPDRFGPVSRAFHWGMAALFSLQFMSAAAHWALPRDHALRGTLWSYHTDLGLTLFVLVLLRGTWGLWNLRQRPRHAGLVGRAATAGHAVLYLLMVIVPALKILAAAGGTRGLGYLGLTLIPGRETAIDWTKAAAEWHATLGWFLAALLLGHIVMAIGWHRVIKRDDVLSRMV</sequence>
<protein>
    <recommendedName>
        <fullName evidence="14">Cytochrome b561 bacterial/Ni-hydrogenase domain-containing protein</fullName>
    </recommendedName>
</protein>
<evidence type="ECO:0000256" key="5">
    <source>
        <dbReference type="ARBA" id="ARBA00022617"/>
    </source>
</evidence>
<evidence type="ECO:0000256" key="10">
    <source>
        <dbReference type="ARBA" id="ARBA00023004"/>
    </source>
</evidence>
<comment type="caution">
    <text evidence="15">The sequence shown here is derived from an EMBL/GenBank/DDBJ whole genome shotgun (WGS) entry which is preliminary data.</text>
</comment>
<comment type="subcellular location">
    <subcellularLocation>
        <location evidence="2">Cell membrane</location>
        <topology evidence="2">Multi-pass membrane protein</topology>
    </subcellularLocation>
</comment>
<dbReference type="Pfam" id="PF01292">
    <property type="entry name" value="Ni_hydr_CYTB"/>
    <property type="match status" value="1"/>
</dbReference>
<dbReference type="SUPFAM" id="SSF81342">
    <property type="entry name" value="Transmembrane di-heme cytochromes"/>
    <property type="match status" value="1"/>
</dbReference>
<comment type="cofactor">
    <cofactor evidence="1">
        <name>heme b</name>
        <dbReference type="ChEBI" id="CHEBI:60344"/>
    </cofactor>
</comment>
<dbReference type="InterPro" id="IPR016174">
    <property type="entry name" value="Di-haem_cyt_TM"/>
</dbReference>
<evidence type="ECO:0000256" key="8">
    <source>
        <dbReference type="ARBA" id="ARBA00022982"/>
    </source>
</evidence>
<dbReference type="GO" id="GO:0005886">
    <property type="term" value="C:plasma membrane"/>
    <property type="evidence" value="ECO:0007669"/>
    <property type="project" value="UniProtKB-SubCell"/>
</dbReference>
<dbReference type="EMBL" id="LPUY01000012">
    <property type="protein sequence ID" value="KUP94674.1"/>
    <property type="molecule type" value="Genomic_DNA"/>
</dbReference>
<dbReference type="AlphaFoldDB" id="A0A132C290"/>
<evidence type="ECO:0000256" key="12">
    <source>
        <dbReference type="ARBA" id="ARBA00037975"/>
    </source>
</evidence>
<dbReference type="PANTHER" id="PTHR30529:SF7">
    <property type="entry name" value="CYTOCHROME B561 BACTERIAL_NI-HYDROGENASE DOMAIN-CONTAINING PROTEIN"/>
    <property type="match status" value="1"/>
</dbReference>
<dbReference type="PATRIC" id="fig|1768241.3.peg.613"/>
<dbReference type="PANTHER" id="PTHR30529">
    <property type="entry name" value="CYTOCHROME B561"/>
    <property type="match status" value="1"/>
</dbReference>
<evidence type="ECO:0000256" key="3">
    <source>
        <dbReference type="ARBA" id="ARBA00022448"/>
    </source>
</evidence>
<feature type="transmembrane region" description="Helical" evidence="13">
    <location>
        <begin position="106"/>
        <end position="125"/>
    </location>
</feature>
<feature type="transmembrane region" description="Helical" evidence="13">
    <location>
        <begin position="29"/>
        <end position="50"/>
    </location>
</feature>
<dbReference type="GO" id="GO:0022904">
    <property type="term" value="P:respiratory electron transport chain"/>
    <property type="evidence" value="ECO:0007669"/>
    <property type="project" value="InterPro"/>
</dbReference>
<feature type="transmembrane region" description="Helical" evidence="13">
    <location>
        <begin position="158"/>
        <end position="179"/>
    </location>
</feature>
<keyword evidence="3" id="KW-0813">Transport</keyword>
<dbReference type="GO" id="GO:0046872">
    <property type="term" value="F:metal ion binding"/>
    <property type="evidence" value="ECO:0007669"/>
    <property type="project" value="UniProtKB-KW"/>
</dbReference>
<dbReference type="GO" id="GO:0009055">
    <property type="term" value="F:electron transfer activity"/>
    <property type="evidence" value="ECO:0007669"/>
    <property type="project" value="InterPro"/>
</dbReference>
<evidence type="ECO:0000256" key="9">
    <source>
        <dbReference type="ARBA" id="ARBA00022989"/>
    </source>
</evidence>
<proteinExistence type="inferred from homology"/>
<dbReference type="InterPro" id="IPR052168">
    <property type="entry name" value="Cytochrome_b561_oxidase"/>
</dbReference>
<feature type="transmembrane region" description="Helical" evidence="13">
    <location>
        <begin position="62"/>
        <end position="85"/>
    </location>
</feature>